<organism evidence="2 3">
    <name type="scientific">Hibiscus sabdariffa</name>
    <name type="common">roselle</name>
    <dbReference type="NCBI Taxonomy" id="183260"/>
    <lineage>
        <taxon>Eukaryota</taxon>
        <taxon>Viridiplantae</taxon>
        <taxon>Streptophyta</taxon>
        <taxon>Embryophyta</taxon>
        <taxon>Tracheophyta</taxon>
        <taxon>Spermatophyta</taxon>
        <taxon>Magnoliopsida</taxon>
        <taxon>eudicotyledons</taxon>
        <taxon>Gunneridae</taxon>
        <taxon>Pentapetalae</taxon>
        <taxon>rosids</taxon>
        <taxon>malvids</taxon>
        <taxon>Malvales</taxon>
        <taxon>Malvaceae</taxon>
        <taxon>Malvoideae</taxon>
        <taxon>Hibiscus</taxon>
    </lineage>
</organism>
<gene>
    <name evidence="2" type="ORF">V6N11_065141</name>
</gene>
<name>A0ABR2SJ02_9ROSI</name>
<accession>A0ABR2SJ02</accession>
<reference evidence="2 3" key="1">
    <citation type="journal article" date="2024" name="G3 (Bethesda)">
        <title>Genome assembly of Hibiscus sabdariffa L. provides insights into metabolisms of medicinal natural products.</title>
        <authorList>
            <person name="Kim T."/>
        </authorList>
    </citation>
    <scope>NUCLEOTIDE SEQUENCE [LARGE SCALE GENOMIC DNA]</scope>
    <source>
        <strain evidence="2">TK-2024</strain>
        <tissue evidence="2">Old leaves</tissue>
    </source>
</reference>
<keyword evidence="3" id="KW-1185">Reference proteome</keyword>
<dbReference type="PANTHER" id="PTHR23421">
    <property type="entry name" value="BETA-GALACTOSIDASE RELATED"/>
    <property type="match status" value="1"/>
</dbReference>
<evidence type="ECO:0000256" key="1">
    <source>
        <dbReference type="SAM" id="Coils"/>
    </source>
</evidence>
<keyword evidence="1" id="KW-0175">Coiled coil</keyword>
<evidence type="ECO:0000313" key="3">
    <source>
        <dbReference type="Proteomes" id="UP001396334"/>
    </source>
</evidence>
<dbReference type="InterPro" id="IPR001944">
    <property type="entry name" value="Glycoside_Hdrlase_35"/>
</dbReference>
<evidence type="ECO:0000313" key="2">
    <source>
        <dbReference type="EMBL" id="KAK9025246.1"/>
    </source>
</evidence>
<proteinExistence type="predicted"/>
<dbReference type="Proteomes" id="UP001396334">
    <property type="component" value="Unassembled WGS sequence"/>
</dbReference>
<comment type="caution">
    <text evidence="2">The sequence shown here is derived from an EMBL/GenBank/DDBJ whole genome shotgun (WGS) entry which is preliminary data.</text>
</comment>
<dbReference type="Gene3D" id="2.60.120.260">
    <property type="entry name" value="Galactose-binding domain-like"/>
    <property type="match status" value="1"/>
</dbReference>
<protein>
    <submittedName>
        <fullName evidence="2">Uncharacterized protein</fullName>
    </submittedName>
</protein>
<dbReference type="EMBL" id="JBBPBN010000014">
    <property type="protein sequence ID" value="KAK9025246.1"/>
    <property type="molecule type" value="Genomic_DNA"/>
</dbReference>
<feature type="coiled-coil region" evidence="1">
    <location>
        <begin position="13"/>
        <end position="40"/>
    </location>
</feature>
<sequence length="213" mass="24192">MTIGNKSHIDSTHSRARIDFKRWEDQMNNIENQLSILESIFEENPRYLLKIQNLLLKNGIILKSGDCGTLLQLVEEAQEHVELTFHSNSSKPTEVVHHFSGNASLGAAVNCRVGNEFDPAKDESYDYDAPIDEYGLWSEPKWGHLKDLNAAIKLCERALVAVDSPQYMKLGPNQEAHVYWENAYSTGLNTSLLKVKARVLHFLQILMSIIQQQ</sequence>